<reference evidence="2 3" key="1">
    <citation type="submission" date="2006-10" db="EMBL/GenBank/DDBJ databases">
        <title>Complete sequence of chromosome of Pelobacter propionicus DSM 2379.</title>
        <authorList>
            <consortium name="US DOE Joint Genome Institute"/>
            <person name="Copeland A."/>
            <person name="Lucas S."/>
            <person name="Lapidus A."/>
            <person name="Barry K."/>
            <person name="Detter J.C."/>
            <person name="Glavina del Rio T."/>
            <person name="Hammon N."/>
            <person name="Israni S."/>
            <person name="Dalin E."/>
            <person name="Tice H."/>
            <person name="Pitluck S."/>
            <person name="Saunders E."/>
            <person name="Brettin T."/>
            <person name="Bruce D."/>
            <person name="Han C."/>
            <person name="Tapia R."/>
            <person name="Schmutz J."/>
            <person name="Larimer F."/>
            <person name="Land M."/>
            <person name="Hauser L."/>
            <person name="Kyrpides N."/>
            <person name="Kim E."/>
            <person name="Lovley D."/>
            <person name="Richardson P."/>
        </authorList>
    </citation>
    <scope>NUCLEOTIDE SEQUENCE [LARGE SCALE GENOMIC DNA]</scope>
    <source>
        <strain evidence="3">DSM 2379 / NBRC 103807 / OttBd1</strain>
    </source>
</reference>
<dbReference type="PANTHER" id="PTHR38032">
    <property type="entry name" value="POLYMERASE-RELATED"/>
    <property type="match status" value="1"/>
</dbReference>
<dbReference type="AlphaFoldDB" id="A1AR71"/>
<evidence type="ECO:0000259" key="1">
    <source>
        <dbReference type="Pfam" id="PF20250"/>
    </source>
</evidence>
<dbReference type="Proteomes" id="UP000006732">
    <property type="component" value="Chromosome"/>
</dbReference>
<keyword evidence="3" id="KW-1185">Reference proteome</keyword>
<dbReference type="eggNOG" id="COG1315">
    <property type="taxonomic scope" value="Bacteria"/>
</dbReference>
<dbReference type="InterPro" id="IPR005646">
    <property type="entry name" value="FapA"/>
</dbReference>
<dbReference type="Pfam" id="PF03961">
    <property type="entry name" value="FapA"/>
    <property type="match status" value="1"/>
</dbReference>
<organism evidence="2 3">
    <name type="scientific">Pelobacter propionicus (strain DSM 2379 / NBRC 103807 / OttBd1)</name>
    <dbReference type="NCBI Taxonomy" id="338966"/>
    <lineage>
        <taxon>Bacteria</taxon>
        <taxon>Pseudomonadati</taxon>
        <taxon>Thermodesulfobacteriota</taxon>
        <taxon>Desulfuromonadia</taxon>
        <taxon>Desulfuromonadales</taxon>
        <taxon>Desulfuromonadaceae</taxon>
        <taxon>Pelobacter</taxon>
    </lineage>
</organism>
<accession>A1AR71</accession>
<dbReference type="Pfam" id="PF20250">
    <property type="entry name" value="FapA_N"/>
    <property type="match status" value="1"/>
</dbReference>
<dbReference type="STRING" id="338966.Ppro_2234"/>
<dbReference type="KEGG" id="ppd:Ppro_2234"/>
<proteinExistence type="predicted"/>
<dbReference type="PANTHER" id="PTHR38032:SF1">
    <property type="entry name" value="RNA-BINDING PROTEIN KHPB N-TERMINAL DOMAIN-CONTAINING PROTEIN"/>
    <property type="match status" value="1"/>
</dbReference>
<feature type="domain" description="Flagellar Assembly Protein A N-terminal region" evidence="1">
    <location>
        <begin position="29"/>
        <end position="199"/>
    </location>
</feature>
<dbReference type="InterPro" id="IPR046866">
    <property type="entry name" value="FapA_N"/>
</dbReference>
<dbReference type="EMBL" id="CP000482">
    <property type="protein sequence ID" value="ABK99841.1"/>
    <property type="molecule type" value="Genomic_DNA"/>
</dbReference>
<evidence type="ECO:0000313" key="2">
    <source>
        <dbReference type="EMBL" id="ABK99841.1"/>
    </source>
</evidence>
<dbReference type="HOGENOM" id="CLU_026157_2_1_7"/>
<gene>
    <name evidence="2" type="ordered locus">Ppro_2234</name>
</gene>
<dbReference type="RefSeq" id="WP_011736102.1">
    <property type="nucleotide sequence ID" value="NC_008609.1"/>
</dbReference>
<dbReference type="InterPro" id="IPR046865">
    <property type="entry name" value="FapA_b_solenoid"/>
</dbReference>
<evidence type="ECO:0000313" key="3">
    <source>
        <dbReference type="Proteomes" id="UP000006732"/>
    </source>
</evidence>
<dbReference type="OrthoDB" id="9760122at2"/>
<protein>
    <recommendedName>
        <fullName evidence="1">Flagellar Assembly Protein A N-terminal region domain-containing protein</fullName>
    </recommendedName>
</protein>
<name>A1AR71_PELPD</name>
<sequence length="484" mass="51819">MESVPTNRSTTTQGGAGREFKKLGYTLYVWIAEDKLECRLSYVPNQQGTMMTAEELKGYLAQSGVREGIIPQAFDDFVTRAAAGQTLAMALIAEGTPPEAGEDGHIQYTARESVVVRSACDESVCVDMHNVQSFINVMPGDEIGRVIPPTSGRAGRSVTGQPIIQKPGKALKLKIGGNIRLLEDGSTMVAEAAGRVCCAGGEISVAEEFIVGGDVDFGIGSIVFNGYVEVRGDVLDGFSITAAKGLRVNGNIGACAIQSDGDIVFCGMDGQKKGTIVCGGSITANFIHETDVECSGDLNIEVELHNSQIRSLGRVVVKRGAIAGGSCTALGGIQTRKVGSGASVKTVLCAGADFRDCAEYERLLVELERNGVRTSQVRQTAEIDELRGERAVLMEKVRALRTRSHERANAKINVTDMLYDNSFLWLGLQVREKVDERQGPFSAIANSIEGGVRFVEMTSLDVGAADIEQAFVREHAMRSQVRGE</sequence>